<dbReference type="Pfam" id="PF00494">
    <property type="entry name" value="SQS_PSY"/>
    <property type="match status" value="1"/>
</dbReference>
<dbReference type="GO" id="GO:0004311">
    <property type="term" value="F:geranylgeranyl diphosphate synthase activity"/>
    <property type="evidence" value="ECO:0007669"/>
    <property type="project" value="InterPro"/>
</dbReference>
<protein>
    <submittedName>
        <fullName evidence="2">Presqualene diphosphate synthase HpnD</fullName>
        <ecNumber evidence="2">2.5.1.103</ecNumber>
    </submittedName>
</protein>
<name>A0A937W5Q5_UNCTE</name>
<dbReference type="NCBIfam" id="TIGR03465">
    <property type="entry name" value="HpnD"/>
    <property type="match status" value="1"/>
</dbReference>
<dbReference type="SFLD" id="SFLDG01018">
    <property type="entry name" value="Squalene/Phytoene_Synthase_Lik"/>
    <property type="match status" value="1"/>
</dbReference>
<dbReference type="InterPro" id="IPR008949">
    <property type="entry name" value="Isoprenoid_synthase_dom_sf"/>
</dbReference>
<dbReference type="GO" id="GO:0051996">
    <property type="term" value="F:squalene synthase [NAD(P)H] activity"/>
    <property type="evidence" value="ECO:0007669"/>
    <property type="project" value="InterPro"/>
</dbReference>
<evidence type="ECO:0000313" key="2">
    <source>
        <dbReference type="EMBL" id="MBM3227102.1"/>
    </source>
</evidence>
<dbReference type="EC" id="2.5.1.103" evidence="2"/>
<organism evidence="2 3">
    <name type="scientific">Tectimicrobiota bacterium</name>
    <dbReference type="NCBI Taxonomy" id="2528274"/>
    <lineage>
        <taxon>Bacteria</taxon>
        <taxon>Pseudomonadati</taxon>
        <taxon>Nitrospinota/Tectimicrobiota group</taxon>
        <taxon>Candidatus Tectimicrobiota</taxon>
    </lineage>
</organism>
<dbReference type="Gene3D" id="1.10.600.10">
    <property type="entry name" value="Farnesyl Diphosphate Synthase"/>
    <property type="match status" value="1"/>
</dbReference>
<dbReference type="PANTHER" id="PTHR31480">
    <property type="entry name" value="BIFUNCTIONAL LYCOPENE CYCLASE/PHYTOENE SYNTHASE"/>
    <property type="match status" value="1"/>
</dbReference>
<sequence>MNTAMQEAVAYCRDVTRQHAKNFYYAFLFLPKPQRDAIYTVYAFCRHCDDIVDDEHELASKRQNLQGWRQELEHCYHGTPTHRIAQALQQTVRHYDIPQRCFEELIRGVEMDLDIQRYATFADLEQYCYRVASVVGLACLPIFGVNHAKVQDYAYALGIALQLTNIIRDVREDAERGRIYLPLEDLKAFHYTEDELLQQRVTSAFVELMRFQTQRATAYYQQAAACLQPGDRAFL</sequence>
<dbReference type="Proteomes" id="UP000712673">
    <property type="component" value="Unassembled WGS sequence"/>
</dbReference>
<proteinExistence type="predicted"/>
<dbReference type="PROSITE" id="PS01045">
    <property type="entry name" value="SQUALEN_PHYTOEN_SYN_2"/>
    <property type="match status" value="1"/>
</dbReference>
<evidence type="ECO:0000256" key="1">
    <source>
        <dbReference type="ARBA" id="ARBA00022679"/>
    </source>
</evidence>
<dbReference type="CDD" id="cd00683">
    <property type="entry name" value="Trans_IPPS_HH"/>
    <property type="match status" value="1"/>
</dbReference>
<accession>A0A937W5Q5</accession>
<dbReference type="AlphaFoldDB" id="A0A937W5Q5"/>
<dbReference type="GO" id="GO:0016117">
    <property type="term" value="P:carotenoid biosynthetic process"/>
    <property type="evidence" value="ECO:0007669"/>
    <property type="project" value="InterPro"/>
</dbReference>
<dbReference type="InterPro" id="IPR019845">
    <property type="entry name" value="Squalene/phytoene_synthase_CS"/>
</dbReference>
<dbReference type="SUPFAM" id="SSF48576">
    <property type="entry name" value="Terpenoid synthases"/>
    <property type="match status" value="1"/>
</dbReference>
<dbReference type="InterPro" id="IPR017828">
    <property type="entry name" value="SQ_synth_HpnD-like"/>
</dbReference>
<dbReference type="InterPro" id="IPR002060">
    <property type="entry name" value="Squ/phyt_synthse"/>
</dbReference>
<keyword evidence="1 2" id="KW-0808">Transferase</keyword>
<comment type="caution">
    <text evidence="2">The sequence shown here is derived from an EMBL/GenBank/DDBJ whole genome shotgun (WGS) entry which is preliminary data.</text>
</comment>
<gene>
    <name evidence="2" type="primary">hpnD</name>
    <name evidence="2" type="ORF">FJZ47_25320</name>
</gene>
<feature type="non-terminal residue" evidence="2">
    <location>
        <position position="235"/>
    </location>
</feature>
<dbReference type="InterPro" id="IPR033904">
    <property type="entry name" value="Trans_IPPS_HH"/>
</dbReference>
<dbReference type="InterPro" id="IPR044843">
    <property type="entry name" value="Trans_IPPS_bact-type"/>
</dbReference>
<dbReference type="SFLD" id="SFLDG01212">
    <property type="entry name" value="Phytoene_synthase_like"/>
    <property type="match status" value="1"/>
</dbReference>
<dbReference type="PROSITE" id="PS01044">
    <property type="entry name" value="SQUALEN_PHYTOEN_SYN_1"/>
    <property type="match status" value="1"/>
</dbReference>
<dbReference type="SFLD" id="SFLDS00005">
    <property type="entry name" value="Isoprenoid_Synthase_Type_I"/>
    <property type="match status" value="1"/>
</dbReference>
<reference evidence="2" key="1">
    <citation type="submission" date="2019-03" db="EMBL/GenBank/DDBJ databases">
        <title>Lake Tanganyika Metagenome-Assembled Genomes (MAGs).</title>
        <authorList>
            <person name="Tran P."/>
        </authorList>
    </citation>
    <scope>NUCLEOTIDE SEQUENCE</scope>
    <source>
        <strain evidence="2">K_DeepCast_65m_m2_066</strain>
    </source>
</reference>
<evidence type="ECO:0000313" key="3">
    <source>
        <dbReference type="Proteomes" id="UP000712673"/>
    </source>
</evidence>
<dbReference type="EMBL" id="VGLS01001192">
    <property type="protein sequence ID" value="MBM3227102.1"/>
    <property type="molecule type" value="Genomic_DNA"/>
</dbReference>